<organism evidence="3 4">
    <name type="scientific">Embleya scabrispora</name>
    <dbReference type="NCBI Taxonomy" id="159449"/>
    <lineage>
        <taxon>Bacteria</taxon>
        <taxon>Bacillati</taxon>
        <taxon>Actinomycetota</taxon>
        <taxon>Actinomycetes</taxon>
        <taxon>Kitasatosporales</taxon>
        <taxon>Streptomycetaceae</taxon>
        <taxon>Embleya</taxon>
    </lineage>
</organism>
<keyword evidence="4" id="KW-1185">Reference proteome</keyword>
<keyword evidence="1" id="KW-1133">Transmembrane helix</keyword>
<dbReference type="RefSeq" id="WP_078974150.1">
    <property type="nucleotide sequence ID" value="NZ_MWQN01000001.1"/>
</dbReference>
<proteinExistence type="predicted"/>
<keyword evidence="3" id="KW-0378">Hydrolase</keyword>
<dbReference type="OrthoDB" id="9765647at2"/>
<dbReference type="InterPro" id="IPR000383">
    <property type="entry name" value="Xaa-Pro-like_dom"/>
</dbReference>
<dbReference type="PANTHER" id="PTHR43265">
    <property type="entry name" value="ESTERASE ESTD"/>
    <property type="match status" value="1"/>
</dbReference>
<dbReference type="STRING" id="159449.B4N89_02030"/>
<dbReference type="Pfam" id="PF02129">
    <property type="entry name" value="Peptidase_S15"/>
    <property type="match status" value="1"/>
</dbReference>
<accession>A0A1T3NT74</accession>
<keyword evidence="1" id="KW-0812">Transmembrane</keyword>
<name>A0A1T3NT74_9ACTN</name>
<dbReference type="InterPro" id="IPR053145">
    <property type="entry name" value="AB_hydrolase_Est10"/>
</dbReference>
<dbReference type="GO" id="GO:0052689">
    <property type="term" value="F:carboxylic ester hydrolase activity"/>
    <property type="evidence" value="ECO:0007669"/>
    <property type="project" value="TreeGrafter"/>
</dbReference>
<dbReference type="PANTHER" id="PTHR43265:SF1">
    <property type="entry name" value="ESTERASE ESTD"/>
    <property type="match status" value="1"/>
</dbReference>
<evidence type="ECO:0000313" key="4">
    <source>
        <dbReference type="Proteomes" id="UP000190037"/>
    </source>
</evidence>
<evidence type="ECO:0000313" key="3">
    <source>
        <dbReference type="EMBL" id="OPC79882.1"/>
    </source>
</evidence>
<dbReference type="EMBL" id="MWQN01000001">
    <property type="protein sequence ID" value="OPC79882.1"/>
    <property type="molecule type" value="Genomic_DNA"/>
</dbReference>
<comment type="caution">
    <text evidence="3">The sequence shown here is derived from an EMBL/GenBank/DDBJ whole genome shotgun (WGS) entry which is preliminary data.</text>
</comment>
<feature type="domain" description="Xaa-Pro dipeptidyl-peptidase-like" evidence="2">
    <location>
        <begin position="63"/>
        <end position="289"/>
    </location>
</feature>
<protein>
    <submittedName>
        <fullName evidence="3">Alpha/beta hydrolase</fullName>
    </submittedName>
</protein>
<dbReference type="AlphaFoldDB" id="A0A1T3NT74"/>
<evidence type="ECO:0000256" key="1">
    <source>
        <dbReference type="SAM" id="Phobius"/>
    </source>
</evidence>
<dbReference type="Proteomes" id="UP000190037">
    <property type="component" value="Unassembled WGS sequence"/>
</dbReference>
<sequence length="346" mass="38048">MGIRGFVRRHRVLTICGAVLALLLTAGLGALLYADHANTYDLKEERIVFHDGARRLDGVLAKPTHGRGPYGLVLLVHGDGARNATNDGFYRPQMEAYARAGYATLSWNKPGVSGSPGNWLDQSMEDRARETEAAIAWSRSRPDVDHARVGLWGASQAGWVLPRVAARTPDVKFVIAVSPAINWLRQGRFNLLAELRAEHASQARIDTEVRRSDEVRRLIAQGAGYEQYRAALGSAATMSADRWNFVRKNAGADASADLAEVRVPVLLMLGGHDVNVDVVETEAEYRKLLAGRAELTVRHYPDAAHSMVDADIEGSETKTFFTAVFAPRDLFVDGYLADQRRFLAGR</sequence>
<dbReference type="Gene3D" id="3.40.50.1820">
    <property type="entry name" value="alpha/beta hydrolase"/>
    <property type="match status" value="1"/>
</dbReference>
<keyword evidence="1" id="KW-0472">Membrane</keyword>
<reference evidence="3 4" key="1">
    <citation type="submission" date="2017-03" db="EMBL/GenBank/DDBJ databases">
        <title>Draft genome sequence of Streptomyces scabrisporus NF3, endophyte isolated from Amphipterygium adstringens.</title>
        <authorList>
            <person name="Vazquez M."/>
            <person name="Ceapa C.D."/>
            <person name="Rodriguez Luna D."/>
            <person name="Sanchez Esquivel S."/>
        </authorList>
    </citation>
    <scope>NUCLEOTIDE SEQUENCE [LARGE SCALE GENOMIC DNA]</scope>
    <source>
        <strain evidence="3 4">NF3</strain>
    </source>
</reference>
<evidence type="ECO:0000259" key="2">
    <source>
        <dbReference type="Pfam" id="PF02129"/>
    </source>
</evidence>
<feature type="transmembrane region" description="Helical" evidence="1">
    <location>
        <begin position="12"/>
        <end position="34"/>
    </location>
</feature>
<gene>
    <name evidence="3" type="ORF">B4N89_02030</name>
</gene>
<dbReference type="InterPro" id="IPR029058">
    <property type="entry name" value="AB_hydrolase_fold"/>
</dbReference>
<dbReference type="SUPFAM" id="SSF53474">
    <property type="entry name" value="alpha/beta-Hydrolases"/>
    <property type="match status" value="1"/>
</dbReference>